<protein>
    <submittedName>
        <fullName evidence="2">DUF5362 family protein</fullName>
    </submittedName>
</protein>
<dbReference type="Pfam" id="PF17319">
    <property type="entry name" value="DUF5362"/>
    <property type="match status" value="1"/>
</dbReference>
<feature type="transmembrane region" description="Helical" evidence="1">
    <location>
        <begin position="20"/>
        <end position="49"/>
    </location>
</feature>
<gene>
    <name evidence="2" type="ORF">OE104_12395</name>
</gene>
<organism evidence="2 3">
    <name type="scientific">Fervidibacillus albus</name>
    <dbReference type="NCBI Taxonomy" id="2980026"/>
    <lineage>
        <taxon>Bacteria</taxon>
        <taxon>Bacillati</taxon>
        <taxon>Bacillota</taxon>
        <taxon>Bacilli</taxon>
        <taxon>Bacillales</taxon>
        <taxon>Bacillaceae</taxon>
        <taxon>Fervidibacillus</taxon>
    </lineage>
</organism>
<name>A0A9E8LTQ3_9BACI</name>
<dbReference type="InterPro" id="IPR035287">
    <property type="entry name" value="DUF5362"/>
</dbReference>
<sequence>MNDEQLLLKRLSQISTWGKFGGIVTMIFGGFSALFGLLFFGIGALPGILSVVLGYFQFKVGQNATILKNNANESAQLALFDYLGKQYLFLGIMLVISIISFIFFIILTIAGFVMFDNIINVNDYHFEIKTSN</sequence>
<dbReference type="RefSeq" id="WP_275417134.1">
    <property type="nucleotide sequence ID" value="NZ_CP106878.1"/>
</dbReference>
<evidence type="ECO:0000313" key="3">
    <source>
        <dbReference type="Proteomes" id="UP001164718"/>
    </source>
</evidence>
<keyword evidence="1" id="KW-0472">Membrane</keyword>
<accession>A0A9E8LTQ3</accession>
<proteinExistence type="predicted"/>
<keyword evidence="3" id="KW-1185">Reference proteome</keyword>
<keyword evidence="1" id="KW-1133">Transmembrane helix</keyword>
<dbReference type="KEGG" id="faf:OE104_12395"/>
<evidence type="ECO:0000256" key="1">
    <source>
        <dbReference type="SAM" id="Phobius"/>
    </source>
</evidence>
<evidence type="ECO:0000313" key="2">
    <source>
        <dbReference type="EMBL" id="WAA09352.1"/>
    </source>
</evidence>
<dbReference type="Proteomes" id="UP001164718">
    <property type="component" value="Chromosome"/>
</dbReference>
<feature type="transmembrane region" description="Helical" evidence="1">
    <location>
        <begin position="87"/>
        <end position="115"/>
    </location>
</feature>
<reference evidence="2" key="1">
    <citation type="submission" date="2022-09" db="EMBL/GenBank/DDBJ databases">
        <title>Complete Genomes of Fervidibacillus albus and Fervidibacillus halotolerans isolated from tidal flat sediments.</title>
        <authorList>
            <person name="Kwon K.K."/>
            <person name="Yang S.-H."/>
            <person name="Park M.J."/>
            <person name="Oh H.-M."/>
        </authorList>
    </citation>
    <scope>NUCLEOTIDE SEQUENCE</scope>
    <source>
        <strain evidence="2">MEBiC13591</strain>
    </source>
</reference>
<keyword evidence="1" id="KW-0812">Transmembrane</keyword>
<dbReference type="EMBL" id="CP106878">
    <property type="protein sequence ID" value="WAA09352.1"/>
    <property type="molecule type" value="Genomic_DNA"/>
</dbReference>
<dbReference type="AlphaFoldDB" id="A0A9E8LTQ3"/>